<protein>
    <submittedName>
        <fullName evidence="1">Uncharacterized protein</fullName>
    </submittedName>
</protein>
<comment type="caution">
    <text evidence="1">The sequence shown here is derived from an EMBL/GenBank/DDBJ whole genome shotgun (WGS) entry which is preliminary data.</text>
</comment>
<reference evidence="1 2" key="1">
    <citation type="journal article" date="2018" name="Front. Plant Sci.">
        <title>Red Clover (Trifolium pratense) and Zigzag Clover (T. medium) - A Picture of Genomic Similarities and Differences.</title>
        <authorList>
            <person name="Dluhosova J."/>
            <person name="Istvanek J."/>
            <person name="Nedelnik J."/>
            <person name="Repkova J."/>
        </authorList>
    </citation>
    <scope>NUCLEOTIDE SEQUENCE [LARGE SCALE GENOMIC DNA]</scope>
    <source>
        <strain evidence="2">cv. 10/8</strain>
        <tissue evidence="1">Leaf</tissue>
    </source>
</reference>
<name>A0A392P698_9FABA</name>
<keyword evidence="2" id="KW-1185">Reference proteome</keyword>
<sequence>FQEAKIPYGSLDIDSLNLSNAELSVSFPKAKVEVIVDEVESKEKRSPK</sequence>
<feature type="non-terminal residue" evidence="1">
    <location>
        <position position="1"/>
    </location>
</feature>
<dbReference type="Proteomes" id="UP000265520">
    <property type="component" value="Unassembled WGS sequence"/>
</dbReference>
<organism evidence="1 2">
    <name type="scientific">Trifolium medium</name>
    <dbReference type="NCBI Taxonomy" id="97028"/>
    <lineage>
        <taxon>Eukaryota</taxon>
        <taxon>Viridiplantae</taxon>
        <taxon>Streptophyta</taxon>
        <taxon>Embryophyta</taxon>
        <taxon>Tracheophyta</taxon>
        <taxon>Spermatophyta</taxon>
        <taxon>Magnoliopsida</taxon>
        <taxon>eudicotyledons</taxon>
        <taxon>Gunneridae</taxon>
        <taxon>Pentapetalae</taxon>
        <taxon>rosids</taxon>
        <taxon>fabids</taxon>
        <taxon>Fabales</taxon>
        <taxon>Fabaceae</taxon>
        <taxon>Papilionoideae</taxon>
        <taxon>50 kb inversion clade</taxon>
        <taxon>NPAAA clade</taxon>
        <taxon>Hologalegina</taxon>
        <taxon>IRL clade</taxon>
        <taxon>Trifolieae</taxon>
        <taxon>Trifolium</taxon>
    </lineage>
</organism>
<proteinExistence type="predicted"/>
<evidence type="ECO:0000313" key="2">
    <source>
        <dbReference type="Proteomes" id="UP000265520"/>
    </source>
</evidence>
<evidence type="ECO:0000313" key="1">
    <source>
        <dbReference type="EMBL" id="MCI06910.1"/>
    </source>
</evidence>
<dbReference type="EMBL" id="LXQA010063483">
    <property type="protein sequence ID" value="MCI06910.1"/>
    <property type="molecule type" value="Genomic_DNA"/>
</dbReference>
<dbReference type="AlphaFoldDB" id="A0A392P698"/>
<accession>A0A392P698</accession>